<keyword evidence="3" id="KW-1185">Reference proteome</keyword>
<evidence type="ECO:0000313" key="2">
    <source>
        <dbReference type="EMBL" id="MFC3052759.1"/>
    </source>
</evidence>
<keyword evidence="1" id="KW-0812">Transmembrane</keyword>
<comment type="caution">
    <text evidence="2">The sequence shown here is derived from an EMBL/GenBank/DDBJ whole genome shotgun (WGS) entry which is preliminary data.</text>
</comment>
<feature type="transmembrane region" description="Helical" evidence="1">
    <location>
        <begin position="22"/>
        <end position="45"/>
    </location>
</feature>
<gene>
    <name evidence="2" type="ORF">ACFOKA_12665</name>
</gene>
<evidence type="ECO:0000313" key="3">
    <source>
        <dbReference type="Proteomes" id="UP001595444"/>
    </source>
</evidence>
<accession>A0ABV7D6D1</accession>
<protein>
    <submittedName>
        <fullName evidence="2">FixH family protein</fullName>
    </submittedName>
</protein>
<evidence type="ECO:0000256" key="1">
    <source>
        <dbReference type="SAM" id="Phobius"/>
    </source>
</evidence>
<dbReference type="Pfam" id="PF05751">
    <property type="entry name" value="FixH"/>
    <property type="match status" value="1"/>
</dbReference>
<dbReference type="RefSeq" id="WP_194213593.1">
    <property type="nucleotide sequence ID" value="NZ_CP061205.1"/>
</dbReference>
<keyword evidence="1" id="KW-1133">Transmembrane helix</keyword>
<dbReference type="InterPro" id="IPR008620">
    <property type="entry name" value="FixH"/>
</dbReference>
<name>A0ABV7D6D1_9PROT</name>
<keyword evidence="1" id="KW-0472">Membrane</keyword>
<proteinExistence type="predicted"/>
<dbReference type="EMBL" id="JBHRSL010000010">
    <property type="protein sequence ID" value="MFC3052759.1"/>
    <property type="molecule type" value="Genomic_DNA"/>
</dbReference>
<organism evidence="2 3">
    <name type="scientific">Kordiimonas pumila</name>
    <dbReference type="NCBI Taxonomy" id="2161677"/>
    <lineage>
        <taxon>Bacteria</taxon>
        <taxon>Pseudomonadati</taxon>
        <taxon>Pseudomonadota</taxon>
        <taxon>Alphaproteobacteria</taxon>
        <taxon>Kordiimonadales</taxon>
        <taxon>Kordiimonadaceae</taxon>
        <taxon>Kordiimonas</taxon>
    </lineage>
</organism>
<sequence>MQEPRQNTEVPLSGPRPSDRWIPWYFVAFFVVLIMISAGFVAIAVTTHTGVVTEHAYQKGLDYNDTIAAAEKMHHTGWAGTVTFNPVASALEGNMVFTLQDKAGKPVENAAVMASVFRPTQSGYDFAFPLDARGAGVYSADVVFPLSGQWEVRFFAEKPDATFQMAERLVLVK</sequence>
<reference evidence="3" key="1">
    <citation type="journal article" date="2019" name="Int. J. Syst. Evol. Microbiol.">
        <title>The Global Catalogue of Microorganisms (GCM) 10K type strain sequencing project: providing services to taxonomists for standard genome sequencing and annotation.</title>
        <authorList>
            <consortium name="The Broad Institute Genomics Platform"/>
            <consortium name="The Broad Institute Genome Sequencing Center for Infectious Disease"/>
            <person name="Wu L."/>
            <person name="Ma J."/>
        </authorList>
    </citation>
    <scope>NUCLEOTIDE SEQUENCE [LARGE SCALE GENOMIC DNA]</scope>
    <source>
        <strain evidence="3">KCTC 62164</strain>
    </source>
</reference>
<dbReference type="Proteomes" id="UP001595444">
    <property type="component" value="Unassembled WGS sequence"/>
</dbReference>